<gene>
    <name evidence="3" type="ORF">Q5741_03295</name>
</gene>
<dbReference type="PANTHER" id="PTHR40040">
    <property type="entry name" value="SMALL HYDROPHOBIC PROTEIN-RELATED"/>
    <property type="match status" value="1"/>
</dbReference>
<feature type="transmembrane region" description="Helical" evidence="2">
    <location>
        <begin position="66"/>
        <end position="86"/>
    </location>
</feature>
<name>A0ABT9C856_9BACL</name>
<evidence type="ECO:0000313" key="4">
    <source>
        <dbReference type="Proteomes" id="UP001240171"/>
    </source>
</evidence>
<feature type="compositionally biased region" description="Polar residues" evidence="1">
    <location>
        <begin position="1"/>
        <end position="11"/>
    </location>
</feature>
<reference evidence="3 4" key="1">
    <citation type="submission" date="2023-07" db="EMBL/GenBank/DDBJ databases">
        <title>Paenibacillus sp. JX-17 nov. isolated from soil.</title>
        <authorList>
            <person name="Wan Y."/>
            <person name="Liu B."/>
        </authorList>
    </citation>
    <scope>NUCLEOTIDE SEQUENCE [LARGE SCALE GENOMIC DNA]</scope>
    <source>
        <strain evidence="3 4">JX-17</strain>
    </source>
</reference>
<sequence length="128" mass="13878">MDNNSMNQQPSEKNELPPRSRVDYPRRSHQEEYSAEIAPSHTRASRSERSTADQDQGQGLAQAGKAAGYVGVALGIASLFMWSIVLGPTAAVLGYYAFVNGRKLSGAWAIGLGLLATISYFIMIPFAR</sequence>
<feature type="compositionally biased region" description="Basic and acidic residues" evidence="1">
    <location>
        <begin position="12"/>
        <end position="32"/>
    </location>
</feature>
<dbReference type="EMBL" id="JAUQTB010000001">
    <property type="protein sequence ID" value="MDO7905436.1"/>
    <property type="molecule type" value="Genomic_DNA"/>
</dbReference>
<evidence type="ECO:0000256" key="1">
    <source>
        <dbReference type="SAM" id="MobiDB-lite"/>
    </source>
</evidence>
<organism evidence="3 4">
    <name type="scientific">Paenibacillus lacisoli</name>
    <dbReference type="NCBI Taxonomy" id="3064525"/>
    <lineage>
        <taxon>Bacteria</taxon>
        <taxon>Bacillati</taxon>
        <taxon>Bacillota</taxon>
        <taxon>Bacilli</taxon>
        <taxon>Bacillales</taxon>
        <taxon>Paenibacillaceae</taxon>
        <taxon>Paenibacillus</taxon>
    </lineage>
</organism>
<feature type="region of interest" description="Disordered" evidence="1">
    <location>
        <begin position="1"/>
        <end position="59"/>
    </location>
</feature>
<keyword evidence="4" id="KW-1185">Reference proteome</keyword>
<keyword evidence="2" id="KW-0812">Transmembrane</keyword>
<keyword evidence="2" id="KW-1133">Transmembrane helix</keyword>
<comment type="caution">
    <text evidence="3">The sequence shown here is derived from an EMBL/GenBank/DDBJ whole genome shotgun (WGS) entry which is preliminary data.</text>
</comment>
<protein>
    <recommendedName>
        <fullName evidence="5">DUF4190 domain-containing protein</fullName>
    </recommendedName>
</protein>
<feature type="transmembrane region" description="Helical" evidence="2">
    <location>
        <begin position="106"/>
        <end position="127"/>
    </location>
</feature>
<evidence type="ECO:0000313" key="3">
    <source>
        <dbReference type="EMBL" id="MDO7905436.1"/>
    </source>
</evidence>
<accession>A0ABT9C856</accession>
<dbReference type="InterPro" id="IPR055338">
    <property type="entry name" value="YqfX-like"/>
</dbReference>
<dbReference type="Proteomes" id="UP001240171">
    <property type="component" value="Unassembled WGS sequence"/>
</dbReference>
<proteinExistence type="predicted"/>
<keyword evidence="2" id="KW-0472">Membrane</keyword>
<evidence type="ECO:0000256" key="2">
    <source>
        <dbReference type="SAM" id="Phobius"/>
    </source>
</evidence>
<dbReference type="PANTHER" id="PTHR40040:SF1">
    <property type="entry name" value="MEMBRANE PROTEIN"/>
    <property type="match status" value="1"/>
</dbReference>
<evidence type="ECO:0008006" key="5">
    <source>
        <dbReference type="Google" id="ProtNLM"/>
    </source>
</evidence>